<feature type="compositionally biased region" description="Polar residues" evidence="3">
    <location>
        <begin position="269"/>
        <end position="278"/>
    </location>
</feature>
<feature type="compositionally biased region" description="Basic residues" evidence="3">
    <location>
        <begin position="540"/>
        <end position="549"/>
    </location>
</feature>
<dbReference type="PANTHER" id="PTHR10331">
    <property type="entry name" value="T COMPLEX PROTEIN 10"/>
    <property type="match status" value="1"/>
</dbReference>
<sequence length="1177" mass="136198">MSDSEDSEFEEKLLELNNWQTEQQMKLKQFQEAQRKLLDSEHEKILSTLKTQNYEQRHAISETDPSFIFKLQDIESGSDTQMKLSKPNCMFNVQSDTIKLKDPKINLCGISQCENSDELFDNVNDEYEETVTNRPRRFLRRGDGLARFRMTFADFKTPPDIYKEKKIKTYLRQKPEIGRKGIETKGVRSFGDISKRNRKTICSKTKTVPVNIYVPENKPKKVNPIKTICNSAGSRLSCSKNRDVNPPPPVPPPKAPVRNLMLKPVHRSNFPNSQSAGEPTSYEKPTDKSQNLPKMSEDDRLGKLLRKDERELRMFEMLEDKIDEGTLSTNSSLVARFMEESVSSTPSKIDSSKDEAFSYLESLRALQRRYLTPEQINRIQECDEEYMSEDSQSIDDMKVDDKMSENTADNFANLDLIEEDKANEESEKEFEMPQLCETSEQEDNCISEESPKQLVPLLPQPLRTNKTLLQEYIENFKKLKREMKENCVQSVCEEIEGSVITEGNSTEDQALTQREIAIKLQRKALQDNVKNLLNWEGPPRKKQPKKPTKKPLSARTQKQKKPENPDEGKIIFSDTELRDRLAELEKEIEIFKRENKSLNQLRRDCESEKSKWEKERKEFEKYMQQEREKFEAKMSEEQKKLQREKAVFDKYCKHIKNQPNKKEREEITNLKAEIERLTEVISTKDSRWGASQARLRNQIKGLEKENNELKMEIEKLKKQTVKKVTFESEKNINTKIIHAINSELGKLKPQIVNKGGANQKYQASSARVDSNLQKKPVRRIKSVPDLKKSSEKGMLNTENMIESISAADGDKENKARFSFPGDGKNEIQVQRMNKIELTEGRPTVKADWLPINNDGNSNDEECPNHLFEEDTKKKCEKNCWEDAESVLRETLFENRDHGDNVNRSGTICEIKRRLGNLNLLQNTEPFNGEGDRNTALDCDSVVSSGSEDDDVDMEYNRTSDRDSEMLFENKCEDHDSYNSAYLKYMCQTNADGRGVREKKYDDGRREIIYPNGNVKKISADGRIVKMIYYNGDLKETDIVEGSEKYYYAQTKTWHTTYKDGLEVLEFPNGQTERRLPDGSTEILFPNGCVRYCDPSGKDEWRFLDGTVIKTDKNGHKVLLLPNGQKEIHTKEYKRREYPDGTVKLLYSDGTQETRYASGRVRLKDKDGNLVMDSGGIR</sequence>
<evidence type="ECO:0000256" key="1">
    <source>
        <dbReference type="ARBA" id="ARBA00005627"/>
    </source>
</evidence>
<dbReference type="GO" id="GO:0005814">
    <property type="term" value="C:centriole"/>
    <property type="evidence" value="ECO:0007669"/>
    <property type="project" value="TreeGrafter"/>
</dbReference>
<dbReference type="Gene3D" id="2.60.450.20">
    <property type="match status" value="1"/>
</dbReference>
<feature type="coiled-coil region" evidence="2">
    <location>
        <begin position="574"/>
        <end position="722"/>
    </location>
</feature>
<organism evidence="5">
    <name type="scientific">Menopon gallinae</name>
    <name type="common">poultry shaft louse</name>
    <dbReference type="NCBI Taxonomy" id="328185"/>
    <lineage>
        <taxon>Eukaryota</taxon>
        <taxon>Metazoa</taxon>
        <taxon>Ecdysozoa</taxon>
        <taxon>Arthropoda</taxon>
        <taxon>Hexapoda</taxon>
        <taxon>Insecta</taxon>
        <taxon>Pterygota</taxon>
        <taxon>Neoptera</taxon>
        <taxon>Paraneoptera</taxon>
        <taxon>Psocodea</taxon>
        <taxon>Troctomorpha</taxon>
        <taxon>Phthiraptera</taxon>
        <taxon>Amblycera</taxon>
        <taxon>Menoponidae</taxon>
        <taxon>Menopon</taxon>
    </lineage>
</organism>
<name>A0AAW2HA83_9NEOP</name>
<feature type="domain" description="Centromere protein J C-terminal" evidence="4">
    <location>
        <begin position="1058"/>
        <end position="1090"/>
    </location>
</feature>
<evidence type="ECO:0000256" key="2">
    <source>
        <dbReference type="SAM" id="Coils"/>
    </source>
</evidence>
<feature type="coiled-coil region" evidence="2">
    <location>
        <begin position="462"/>
        <end position="489"/>
    </location>
</feature>
<dbReference type="InterPro" id="IPR009852">
    <property type="entry name" value="CENPJ_C_dom"/>
</dbReference>
<feature type="domain" description="Centromere protein J C-terminal" evidence="4">
    <location>
        <begin position="1002"/>
        <end position="1035"/>
    </location>
</feature>
<feature type="compositionally biased region" description="Pro residues" evidence="3">
    <location>
        <begin position="245"/>
        <end position="255"/>
    </location>
</feature>
<evidence type="ECO:0000313" key="5">
    <source>
        <dbReference type="EMBL" id="KAL0266571.1"/>
    </source>
</evidence>
<comment type="similarity">
    <text evidence="1">Belongs to the TCP10 family.</text>
</comment>
<feature type="domain" description="Centromere protein J C-terminal" evidence="4">
    <location>
        <begin position="1094"/>
        <end position="1128"/>
    </location>
</feature>
<protein>
    <recommendedName>
        <fullName evidence="4">Centromere protein J C-terminal domain-containing protein</fullName>
    </recommendedName>
</protein>
<dbReference type="GO" id="GO:0060271">
    <property type="term" value="P:cilium assembly"/>
    <property type="evidence" value="ECO:0007669"/>
    <property type="project" value="TreeGrafter"/>
</dbReference>
<dbReference type="GO" id="GO:0015631">
    <property type="term" value="F:tubulin binding"/>
    <property type="evidence" value="ECO:0007669"/>
    <property type="project" value="TreeGrafter"/>
</dbReference>
<dbReference type="GO" id="GO:0005813">
    <property type="term" value="C:centrosome"/>
    <property type="evidence" value="ECO:0007669"/>
    <property type="project" value="TreeGrafter"/>
</dbReference>
<dbReference type="AlphaFoldDB" id="A0AAW2HA83"/>
<feature type="region of interest" description="Disordered" evidence="3">
    <location>
        <begin position="233"/>
        <end position="300"/>
    </location>
</feature>
<reference evidence="5" key="1">
    <citation type="journal article" date="2024" name="Gigascience">
        <title>Chromosome-level genome of the poultry shaft louse Menopon gallinae provides insight into the host-switching and adaptive evolution of parasitic lice.</title>
        <authorList>
            <person name="Xu Y."/>
            <person name="Ma L."/>
            <person name="Liu S."/>
            <person name="Liang Y."/>
            <person name="Liu Q."/>
            <person name="He Z."/>
            <person name="Tian L."/>
            <person name="Duan Y."/>
            <person name="Cai W."/>
            <person name="Li H."/>
            <person name="Song F."/>
        </authorList>
    </citation>
    <scope>NUCLEOTIDE SEQUENCE</scope>
    <source>
        <strain evidence="5">Cailab_2023a</strain>
    </source>
</reference>
<dbReference type="Pfam" id="PF07202">
    <property type="entry name" value="Tcp10_C"/>
    <property type="match status" value="4"/>
</dbReference>
<evidence type="ECO:0000256" key="3">
    <source>
        <dbReference type="SAM" id="MobiDB-lite"/>
    </source>
</evidence>
<dbReference type="FunFam" id="2.60.450.20:FF:000002">
    <property type="entry name" value="Spindle assembly abnormal 4"/>
    <property type="match status" value="1"/>
</dbReference>
<feature type="domain" description="Centromere protein J C-terminal" evidence="4">
    <location>
        <begin position="1130"/>
        <end position="1161"/>
    </location>
</feature>
<comment type="caution">
    <text evidence="5">The sequence shown here is derived from an EMBL/GenBank/DDBJ whole genome shotgun (WGS) entry which is preliminary data.</text>
</comment>
<dbReference type="InterPro" id="IPR047002">
    <property type="entry name" value="Tcp10_C_sf"/>
</dbReference>
<dbReference type="InterPro" id="IPR026581">
    <property type="entry name" value="TCP10L/CENPJ"/>
</dbReference>
<keyword evidence="2" id="KW-0175">Coiled coil</keyword>
<feature type="compositionally biased region" description="Basic and acidic residues" evidence="3">
    <location>
        <begin position="560"/>
        <end position="569"/>
    </location>
</feature>
<proteinExistence type="inferred from homology"/>
<evidence type="ECO:0000259" key="4">
    <source>
        <dbReference type="Pfam" id="PF07202"/>
    </source>
</evidence>
<dbReference type="GO" id="GO:0061511">
    <property type="term" value="P:centriole elongation"/>
    <property type="evidence" value="ECO:0007669"/>
    <property type="project" value="TreeGrafter"/>
</dbReference>
<dbReference type="EMBL" id="JARGDH010000005">
    <property type="protein sequence ID" value="KAL0266571.1"/>
    <property type="molecule type" value="Genomic_DNA"/>
</dbReference>
<feature type="region of interest" description="Disordered" evidence="3">
    <location>
        <begin position="532"/>
        <end position="569"/>
    </location>
</feature>
<dbReference type="PANTHER" id="PTHR10331:SF6">
    <property type="entry name" value="SPINDLE ASSEMBLY ABNORMAL 4"/>
    <property type="match status" value="1"/>
</dbReference>
<accession>A0AAW2HA83</accession>
<gene>
    <name evidence="5" type="ORF">PYX00_009079</name>
</gene>